<feature type="region of interest" description="Disordered" evidence="1">
    <location>
        <begin position="200"/>
        <end position="251"/>
    </location>
</feature>
<feature type="compositionally biased region" description="Polar residues" evidence="1">
    <location>
        <begin position="613"/>
        <end position="640"/>
    </location>
</feature>
<feature type="region of interest" description="Disordered" evidence="1">
    <location>
        <begin position="385"/>
        <end position="420"/>
    </location>
</feature>
<dbReference type="EMBL" id="JASBNA010000020">
    <property type="protein sequence ID" value="KAK7685525.1"/>
    <property type="molecule type" value="Genomic_DNA"/>
</dbReference>
<feature type="compositionally biased region" description="Basic and acidic residues" evidence="1">
    <location>
        <begin position="39"/>
        <end position="48"/>
    </location>
</feature>
<feature type="compositionally biased region" description="Low complexity" evidence="1">
    <location>
        <begin position="980"/>
        <end position="994"/>
    </location>
</feature>
<accession>A0AAW0G938</accession>
<feature type="compositionally biased region" description="Basic and acidic residues" evidence="1">
    <location>
        <begin position="1131"/>
        <end position="1141"/>
    </location>
</feature>
<feature type="region of interest" description="Disordered" evidence="1">
    <location>
        <begin position="1105"/>
        <end position="1178"/>
    </location>
</feature>
<feature type="compositionally biased region" description="Polar residues" evidence="1">
    <location>
        <begin position="160"/>
        <end position="179"/>
    </location>
</feature>
<feature type="region of interest" description="Disordered" evidence="1">
    <location>
        <begin position="433"/>
        <end position="470"/>
    </location>
</feature>
<feature type="compositionally biased region" description="Polar residues" evidence="1">
    <location>
        <begin position="1065"/>
        <end position="1092"/>
    </location>
</feature>
<gene>
    <name evidence="2" type="ORF">QCA50_011391</name>
</gene>
<feature type="compositionally biased region" description="Low complexity" evidence="1">
    <location>
        <begin position="390"/>
        <end position="406"/>
    </location>
</feature>
<feature type="compositionally biased region" description="Basic and acidic residues" evidence="1">
    <location>
        <begin position="936"/>
        <end position="949"/>
    </location>
</feature>
<comment type="caution">
    <text evidence="2">The sequence shown here is derived from an EMBL/GenBank/DDBJ whole genome shotgun (WGS) entry which is preliminary data.</text>
</comment>
<feature type="region of interest" description="Disordered" evidence="1">
    <location>
        <begin position="1235"/>
        <end position="1288"/>
    </location>
</feature>
<reference evidence="2 3" key="1">
    <citation type="submission" date="2022-09" db="EMBL/GenBank/DDBJ databases">
        <authorList>
            <person name="Palmer J.M."/>
        </authorList>
    </citation>
    <scope>NUCLEOTIDE SEQUENCE [LARGE SCALE GENOMIC DNA]</scope>
    <source>
        <strain evidence="2 3">DSM 7382</strain>
    </source>
</reference>
<feature type="compositionally biased region" description="Polar residues" evidence="1">
    <location>
        <begin position="595"/>
        <end position="605"/>
    </location>
</feature>
<feature type="compositionally biased region" description="Low complexity" evidence="1">
    <location>
        <begin position="1142"/>
        <end position="1153"/>
    </location>
</feature>
<name>A0AAW0G938_9APHY</name>
<feature type="region of interest" description="Disordered" evidence="1">
    <location>
        <begin position="851"/>
        <end position="901"/>
    </location>
</feature>
<feature type="compositionally biased region" description="Basic and acidic residues" evidence="1">
    <location>
        <begin position="64"/>
        <end position="77"/>
    </location>
</feature>
<feature type="compositionally biased region" description="Polar residues" evidence="1">
    <location>
        <begin position="1268"/>
        <end position="1279"/>
    </location>
</feature>
<feature type="region of interest" description="Disordered" evidence="1">
    <location>
        <begin position="751"/>
        <end position="806"/>
    </location>
</feature>
<feature type="compositionally biased region" description="Polar residues" evidence="1">
    <location>
        <begin position="1"/>
        <end position="11"/>
    </location>
</feature>
<dbReference type="Proteomes" id="UP001385951">
    <property type="component" value="Unassembled WGS sequence"/>
</dbReference>
<organism evidence="2 3">
    <name type="scientific">Cerrena zonata</name>
    <dbReference type="NCBI Taxonomy" id="2478898"/>
    <lineage>
        <taxon>Eukaryota</taxon>
        <taxon>Fungi</taxon>
        <taxon>Dikarya</taxon>
        <taxon>Basidiomycota</taxon>
        <taxon>Agaricomycotina</taxon>
        <taxon>Agaricomycetes</taxon>
        <taxon>Polyporales</taxon>
        <taxon>Cerrenaceae</taxon>
        <taxon>Cerrena</taxon>
    </lineage>
</organism>
<feature type="region of interest" description="Disordered" evidence="1">
    <location>
        <begin position="595"/>
        <end position="640"/>
    </location>
</feature>
<feature type="compositionally biased region" description="Polar residues" evidence="1">
    <location>
        <begin position="234"/>
        <end position="248"/>
    </location>
</feature>
<proteinExistence type="predicted"/>
<feature type="region of interest" description="Disordered" evidence="1">
    <location>
        <begin position="286"/>
        <end position="310"/>
    </location>
</feature>
<sequence>MAADTQSSSPFSRLPRLGFNFGFKSGPSSPLRETYTSPRKSEKAKEQEKDEDWYIPYNGPIESPRPRAESNQDRESWGDLLNGWLTEDPSGSPQNGRSTSRTRALSTVTHLTSSSGNIDPSRKSVRMSSRPRVAVPSFINLDQAGGIGDVPMPAERSSKYESTIATSPQTAGTSGTNANRSSLASIWSFGKRGLRHSASLDQLSRSRSSASGTRERANTSAYAVPAMPTASPVPMSSQRGNDDATNSRPAPIAEDNEYYYSSLLVHQSISGHPQPRQEDLSSHPYAVAFPTSPQSQSAPPPSYKGKSKALNPGKLTITWLDPRQKSIPGYLKPSPRNSILKASLSTPNLRDLPKGKQRWLSAETWCDAIILPRPRFALRLAEGQPSGRIVSPPGSPVSSPEESQGQDSRNRFAKDSSSTPLLKQSVSLNNLVSPTLASTAPPSRALEKATPASAGPVINETAKTLKPPRPKSWALDDLALPSPVPSLAQVLAEGEQLDKEREMWRAKATHSFQNKRARTFSRARSKSIGASQARRNAREAGEITRETTSPLEYLAERTLLGAQTVPPKIHIHAPPVPKSPHTTSASRTAISSVFSTHSQNLSRVTSRTKSHGHSNSLGGSVTKSQTDHSSSGHSNGHVRSQSLGKSAFRMVKNTATNAAVLCGLNEKSPMLSPMDEKAFAMEGALRGNDTKVIRLQDQARNDAFREREDVVVLSPIAASRESPNRLNGVSPTPSGFSVSAEGVGIAISSPLPSDDHSHEPIHIPAHPYAQGTSSYPYRQPIKVATSNNPGPAAGDVYSPTGPNPHRQAVLVHPYAQASHPYASPGAQYIDAPTRPAESLFAELTPGHVREFDPDSIRYSPYMHSSSGHGHGQETEPNSPQDYATTTPKAVPATLTSDHPYVRNNASRYSELVFGDALVRTMRHSASVDSGFGPSEIDDHNQATDSKGDSGDEDMERPTPRRSNTGPTYLTPGQRPSIFRAASGSSSNALTSSSSENVNPPVFRRPDISGLANSSGSSPGMISHDSSPPLSPRVINDSDDLDRFRDLFYKPSSKHDDGFTERSRRPSQGSRKTSGSITFEVGSHSSRSLSGLTNLARQLSEDLEELREEEARRDQDDASSAWGSRFGSIRGARPDDMSDDPKSLLSQHTSSSDSPAGTNLPLRLPNDATFASPTANYPEDIQPEEIESSRASSILDGSALSHENPANFRIGEVEAVSTPPVESSAQRFSQRLSVVADEENQRNSHIPSTRVASSQYGLSPLTPDAARSSYMTSDTGSRMSGLSDFPAPPTLTSHMSIGPYITRSEDNTLTTFDDSQHTTTMTLPPPLLREPSQDTFGIRLRSRDNVGEAL</sequence>
<feature type="compositionally biased region" description="Polar residues" evidence="1">
    <location>
        <begin position="89"/>
        <end position="118"/>
    </location>
</feature>
<feature type="compositionally biased region" description="Polar residues" evidence="1">
    <location>
        <begin position="874"/>
        <end position="887"/>
    </location>
</feature>
<feature type="compositionally biased region" description="Polar residues" evidence="1">
    <location>
        <begin position="200"/>
        <end position="212"/>
    </location>
</feature>
<feature type="region of interest" description="Disordered" evidence="1">
    <location>
        <begin position="154"/>
        <end position="179"/>
    </location>
</feature>
<feature type="compositionally biased region" description="Polar residues" evidence="1">
    <location>
        <begin position="1010"/>
        <end position="1027"/>
    </location>
</feature>
<feature type="compositionally biased region" description="Polar residues" evidence="1">
    <location>
        <begin position="1242"/>
        <end position="1256"/>
    </location>
</feature>
<protein>
    <submittedName>
        <fullName evidence="2">Uncharacterized protein</fullName>
    </submittedName>
</protein>
<evidence type="ECO:0000256" key="1">
    <source>
        <dbReference type="SAM" id="MobiDB-lite"/>
    </source>
</evidence>
<feature type="region of interest" description="Disordered" evidence="1">
    <location>
        <begin position="515"/>
        <end position="548"/>
    </location>
</feature>
<evidence type="ECO:0000313" key="3">
    <source>
        <dbReference type="Proteomes" id="UP001385951"/>
    </source>
</evidence>
<feature type="region of interest" description="Disordered" evidence="1">
    <location>
        <begin position="925"/>
        <end position="1092"/>
    </location>
</feature>
<feature type="compositionally biased region" description="Basic residues" evidence="1">
    <location>
        <begin position="515"/>
        <end position="525"/>
    </location>
</feature>
<feature type="compositionally biased region" description="Basic and acidic residues" evidence="1">
    <location>
        <begin position="1040"/>
        <end position="1063"/>
    </location>
</feature>
<feature type="region of interest" description="Disordered" evidence="1">
    <location>
        <begin position="1"/>
        <end position="130"/>
    </location>
</feature>
<evidence type="ECO:0000313" key="2">
    <source>
        <dbReference type="EMBL" id="KAK7685525.1"/>
    </source>
</evidence>
<feature type="compositionally biased region" description="Basic and acidic residues" evidence="1">
    <location>
        <begin position="536"/>
        <end position="545"/>
    </location>
</feature>
<keyword evidence="3" id="KW-1185">Reference proteome</keyword>
<feature type="region of interest" description="Disordered" evidence="1">
    <location>
        <begin position="568"/>
        <end position="587"/>
    </location>
</feature>